<comment type="caution">
    <text evidence="4">The sequence shown here is derived from an EMBL/GenBank/DDBJ whole genome shotgun (WGS) entry which is preliminary data.</text>
</comment>
<name>A0A9P6L0N3_9MICR</name>
<dbReference type="CDD" id="cd00086">
    <property type="entry name" value="homeodomain"/>
    <property type="match status" value="1"/>
</dbReference>
<protein>
    <submittedName>
        <fullName evidence="4">ALX homeobox protein 1</fullName>
    </submittedName>
</protein>
<dbReference type="EMBL" id="SBJO01000003">
    <property type="protein sequence ID" value="KAF9764976.1"/>
    <property type="molecule type" value="Genomic_DNA"/>
</dbReference>
<feature type="DNA-binding region" description="Homeobox" evidence="1">
    <location>
        <begin position="13"/>
        <end position="72"/>
    </location>
</feature>
<dbReference type="Gene3D" id="1.10.10.60">
    <property type="entry name" value="Homeodomain-like"/>
    <property type="match status" value="1"/>
</dbReference>
<evidence type="ECO:0000313" key="4">
    <source>
        <dbReference type="EMBL" id="KAF9764976.1"/>
    </source>
</evidence>
<feature type="domain" description="Homeobox" evidence="3">
    <location>
        <begin position="11"/>
        <end position="71"/>
    </location>
</feature>
<evidence type="ECO:0000256" key="2">
    <source>
        <dbReference type="RuleBase" id="RU000682"/>
    </source>
</evidence>
<dbReference type="InterPro" id="IPR009057">
    <property type="entry name" value="Homeodomain-like_sf"/>
</dbReference>
<evidence type="ECO:0000256" key="1">
    <source>
        <dbReference type="PROSITE-ProRule" id="PRU00108"/>
    </source>
</evidence>
<dbReference type="InterPro" id="IPR001356">
    <property type="entry name" value="HD"/>
</dbReference>
<organism evidence="4 5">
    <name type="scientific">Nosema granulosis</name>
    <dbReference type="NCBI Taxonomy" id="83296"/>
    <lineage>
        <taxon>Eukaryota</taxon>
        <taxon>Fungi</taxon>
        <taxon>Fungi incertae sedis</taxon>
        <taxon>Microsporidia</taxon>
        <taxon>Nosematidae</taxon>
        <taxon>Nosema</taxon>
    </lineage>
</organism>
<dbReference type="GO" id="GO:0005634">
    <property type="term" value="C:nucleus"/>
    <property type="evidence" value="ECO:0007669"/>
    <property type="project" value="UniProtKB-SubCell"/>
</dbReference>
<gene>
    <name evidence="4" type="primary">alx1</name>
    <name evidence="4" type="ORF">NGRA_0093</name>
</gene>
<evidence type="ECO:0000259" key="3">
    <source>
        <dbReference type="PROSITE" id="PS50071"/>
    </source>
</evidence>
<proteinExistence type="predicted"/>
<dbReference type="SMART" id="SM00389">
    <property type="entry name" value="HOX"/>
    <property type="match status" value="1"/>
</dbReference>
<keyword evidence="5" id="KW-1185">Reference proteome</keyword>
<dbReference type="GO" id="GO:0003677">
    <property type="term" value="F:DNA binding"/>
    <property type="evidence" value="ECO:0007669"/>
    <property type="project" value="UniProtKB-UniRule"/>
</dbReference>
<keyword evidence="1 2" id="KW-0238">DNA-binding</keyword>
<dbReference type="SUPFAM" id="SSF46689">
    <property type="entry name" value="Homeodomain-like"/>
    <property type="match status" value="1"/>
</dbReference>
<dbReference type="PROSITE" id="PS50071">
    <property type="entry name" value="HOMEOBOX_2"/>
    <property type="match status" value="1"/>
</dbReference>
<dbReference type="Pfam" id="PF00046">
    <property type="entry name" value="Homeodomain"/>
    <property type="match status" value="1"/>
</dbReference>
<dbReference type="AlphaFoldDB" id="A0A9P6L0N3"/>
<dbReference type="Proteomes" id="UP000740883">
    <property type="component" value="Unassembled WGS sequence"/>
</dbReference>
<comment type="subcellular location">
    <subcellularLocation>
        <location evidence="1 2">Nucleus</location>
    </subcellularLocation>
</comment>
<evidence type="ECO:0000313" key="5">
    <source>
        <dbReference type="Proteomes" id="UP000740883"/>
    </source>
</evidence>
<sequence length="131" mass="15787">MYGRNMRYEYSDSFIRRIKPSSEQIEILNSYMLRCLYPDFDLINNAHMETCLTHKFIKTWFQNRRAAFKKRNRRYLSKRNTMCLLGKKHDLCKLYRTQNNNYIDDTDTDEAVFVIVDCTKEVISSYGRIGK</sequence>
<reference evidence="4 5" key="1">
    <citation type="journal article" date="2020" name="Genome Biol. Evol.">
        <title>Comparative genomics of strictly vertically transmitted, feminizing microsporidia endosymbionts of amphipod crustaceans.</title>
        <authorList>
            <person name="Cormier A."/>
            <person name="Chebbi M.A."/>
            <person name="Giraud I."/>
            <person name="Wattier R."/>
            <person name="Teixeira M."/>
            <person name="Gilbert C."/>
            <person name="Rigaud T."/>
            <person name="Cordaux R."/>
        </authorList>
    </citation>
    <scope>NUCLEOTIDE SEQUENCE [LARGE SCALE GENOMIC DNA]</scope>
    <source>
        <strain evidence="4 5">Ou3-Ou53</strain>
    </source>
</reference>
<keyword evidence="1 2" id="KW-0539">Nucleus</keyword>
<keyword evidence="1 2" id="KW-0371">Homeobox</keyword>
<accession>A0A9P6L0N3</accession>